<dbReference type="EMBL" id="CAEZXE010000143">
    <property type="protein sequence ID" value="CAB4688048.1"/>
    <property type="molecule type" value="Genomic_DNA"/>
</dbReference>
<dbReference type="NCBIfam" id="TIGR03560">
    <property type="entry name" value="F420_Rv1855c"/>
    <property type="match status" value="1"/>
</dbReference>
<evidence type="ECO:0000313" key="6">
    <source>
        <dbReference type="EMBL" id="CAB4562057.1"/>
    </source>
</evidence>
<reference evidence="6" key="1">
    <citation type="submission" date="2020-05" db="EMBL/GenBank/DDBJ databases">
        <authorList>
            <person name="Chiriac C."/>
            <person name="Salcher M."/>
            <person name="Ghai R."/>
            <person name="Kavagutti S V."/>
        </authorList>
    </citation>
    <scope>NUCLEOTIDE SEQUENCE</scope>
</reference>
<evidence type="ECO:0000259" key="5">
    <source>
        <dbReference type="Pfam" id="PF00296"/>
    </source>
</evidence>
<dbReference type="PANTHER" id="PTHR42847">
    <property type="entry name" value="ALKANESULFONATE MONOOXYGENASE"/>
    <property type="match status" value="1"/>
</dbReference>
<name>A0A6J6DDI2_9ZZZZ</name>
<sequence>MLDVWQAADDIELYESGWNFDHFYPIHSDNSHGPCLEGWSTLTALAQATKRIRVGVLVTGLPYRHPAVMANMAATVDVISNGRLELGLGAGWNDEEADAYGISLGATLTERFDMFDESLEVIVSLLTNEVSNFSGQHFTLTNAYCEPKPIQRPHPPICIGGAGPKRTLPAAARWAQHWNFPGGPVDSWKAARDLLWAECERIGRDPSEIMTSTHLLADVNDPGVAVAQAEAYAEAGLDMGIVYLPPPHSPAVLEAHAVALQHLAE</sequence>
<dbReference type="AlphaFoldDB" id="A0A6J6DDI2"/>
<dbReference type="GO" id="GO:0046306">
    <property type="term" value="P:alkanesulfonate catabolic process"/>
    <property type="evidence" value="ECO:0007669"/>
    <property type="project" value="TreeGrafter"/>
</dbReference>
<dbReference type="PANTHER" id="PTHR42847:SF8">
    <property type="entry name" value="CONSERVED PROTEIN"/>
    <property type="match status" value="1"/>
</dbReference>
<dbReference type="EMBL" id="CAEZSU010000203">
    <property type="protein sequence ID" value="CAB4562057.1"/>
    <property type="molecule type" value="Genomic_DNA"/>
</dbReference>
<feature type="domain" description="Luciferase-like" evidence="5">
    <location>
        <begin position="27"/>
        <end position="232"/>
    </location>
</feature>
<evidence type="ECO:0000256" key="4">
    <source>
        <dbReference type="ARBA" id="ARBA00023033"/>
    </source>
</evidence>
<gene>
    <name evidence="6" type="ORF">UFOPK1495_01561</name>
    <name evidence="7" type="ORF">UFOPK2350_01421</name>
</gene>
<dbReference type="Gene3D" id="3.20.20.30">
    <property type="entry name" value="Luciferase-like domain"/>
    <property type="match status" value="1"/>
</dbReference>
<keyword evidence="2" id="KW-0288">FMN</keyword>
<dbReference type="InterPro" id="IPR019952">
    <property type="entry name" value="F420_OxRdatse_Rv1855c_pred"/>
</dbReference>
<evidence type="ECO:0000256" key="3">
    <source>
        <dbReference type="ARBA" id="ARBA00023002"/>
    </source>
</evidence>
<protein>
    <submittedName>
        <fullName evidence="6">Unannotated protein</fullName>
    </submittedName>
</protein>
<dbReference type="GO" id="GO:0008726">
    <property type="term" value="F:alkanesulfonate monooxygenase activity"/>
    <property type="evidence" value="ECO:0007669"/>
    <property type="project" value="TreeGrafter"/>
</dbReference>
<keyword evidence="1" id="KW-0285">Flavoprotein</keyword>
<proteinExistence type="predicted"/>
<evidence type="ECO:0000256" key="2">
    <source>
        <dbReference type="ARBA" id="ARBA00022643"/>
    </source>
</evidence>
<dbReference type="InterPro" id="IPR050172">
    <property type="entry name" value="SsuD_RutA_monooxygenase"/>
</dbReference>
<dbReference type="InterPro" id="IPR011251">
    <property type="entry name" value="Luciferase-like_dom"/>
</dbReference>
<dbReference type="Pfam" id="PF00296">
    <property type="entry name" value="Bac_luciferase"/>
    <property type="match status" value="1"/>
</dbReference>
<keyword evidence="4" id="KW-0503">Monooxygenase</keyword>
<organism evidence="6">
    <name type="scientific">freshwater metagenome</name>
    <dbReference type="NCBI Taxonomy" id="449393"/>
    <lineage>
        <taxon>unclassified sequences</taxon>
        <taxon>metagenomes</taxon>
        <taxon>ecological metagenomes</taxon>
    </lineage>
</organism>
<evidence type="ECO:0000313" key="7">
    <source>
        <dbReference type="EMBL" id="CAB4688048.1"/>
    </source>
</evidence>
<dbReference type="InterPro" id="IPR036661">
    <property type="entry name" value="Luciferase-like_sf"/>
</dbReference>
<keyword evidence="3" id="KW-0560">Oxidoreductase</keyword>
<dbReference type="SUPFAM" id="SSF51679">
    <property type="entry name" value="Bacterial luciferase-like"/>
    <property type="match status" value="1"/>
</dbReference>
<evidence type="ECO:0000256" key="1">
    <source>
        <dbReference type="ARBA" id="ARBA00022630"/>
    </source>
</evidence>
<accession>A0A6J6DDI2</accession>